<organism evidence="1 2">
    <name type="scientific">Kalanchoe fedtschenkoi</name>
    <name type="common">Lavender scallops</name>
    <name type="synonym">South American air plant</name>
    <dbReference type="NCBI Taxonomy" id="63787"/>
    <lineage>
        <taxon>Eukaryota</taxon>
        <taxon>Viridiplantae</taxon>
        <taxon>Streptophyta</taxon>
        <taxon>Embryophyta</taxon>
        <taxon>Tracheophyta</taxon>
        <taxon>Spermatophyta</taxon>
        <taxon>Magnoliopsida</taxon>
        <taxon>eudicotyledons</taxon>
        <taxon>Gunneridae</taxon>
        <taxon>Pentapetalae</taxon>
        <taxon>Saxifragales</taxon>
        <taxon>Crassulaceae</taxon>
        <taxon>Kalanchoe</taxon>
    </lineage>
</organism>
<keyword evidence="2" id="KW-1185">Reference proteome</keyword>
<dbReference type="Proteomes" id="UP000594263">
    <property type="component" value="Unplaced"/>
</dbReference>
<name>A0A7N0RD96_KALFE</name>
<reference evidence="1" key="1">
    <citation type="submission" date="2021-01" db="UniProtKB">
        <authorList>
            <consortium name="EnsemblPlants"/>
        </authorList>
    </citation>
    <scope>IDENTIFICATION</scope>
</reference>
<dbReference type="Gramene" id="Kaladp0008s0392.1.v1.1">
    <property type="protein sequence ID" value="Kaladp0008s0392.1.v1.1"/>
    <property type="gene ID" value="Kaladp0008s0392.v1.1"/>
</dbReference>
<accession>A0A7N0RD96</accession>
<protein>
    <recommendedName>
        <fullName evidence="3">Protein FAR1-RELATED SEQUENCE</fullName>
    </recommendedName>
</protein>
<dbReference type="EnsemblPlants" id="Kaladp0008s0392.1.v1.1">
    <property type="protein sequence ID" value="Kaladp0008s0392.1.v1.1"/>
    <property type="gene ID" value="Kaladp0008s0392.v1.1"/>
</dbReference>
<dbReference type="PANTHER" id="PTHR47718:SF17">
    <property type="entry name" value="PROTEIN FAR1-RELATED SEQUENCE 5-LIKE"/>
    <property type="match status" value="1"/>
</dbReference>
<dbReference type="PANTHER" id="PTHR47718">
    <property type="entry name" value="OS01G0519700 PROTEIN"/>
    <property type="match status" value="1"/>
</dbReference>
<dbReference type="OMA" id="ESAYIAY"/>
<proteinExistence type="predicted"/>
<sequence>MKSIKNQEIKFFEAKTSELIGLVVESDEAAYALYNDYAQRIEFSIRRRKQRYHVGDEDSLTMREFVCSKKRNKIAEKESNRSYSRNITRSDVRLYGSYWRDGIMKKDYDFFGDLLIHDTTYRTNKYDTICGPFVGMNHYTNNVMFGCGYIINKRRSETTNKSVSRRFIKLCGLCDFYYTFCDVVSEWRSNKMKFNYSNLNGIPEIVVSNSNLLRHVRDVYTRNMYKIFEDRFWDGISCTQIITLCTLFAETFLVDCTCKCFTQDDLLCMHSLRVLNFNCVQRIPDAYILKRWRKDVRKGCAESEESLCTNSSSESSFWRVDMVHKFSSLISYCMYYDNIEIRNSAGSRVVGDRNIKKKHKRKEN</sequence>
<dbReference type="AlphaFoldDB" id="A0A7N0RD96"/>
<evidence type="ECO:0000313" key="2">
    <source>
        <dbReference type="Proteomes" id="UP000594263"/>
    </source>
</evidence>
<evidence type="ECO:0008006" key="3">
    <source>
        <dbReference type="Google" id="ProtNLM"/>
    </source>
</evidence>
<evidence type="ECO:0000313" key="1">
    <source>
        <dbReference type="EnsemblPlants" id="Kaladp0008s0392.1.v1.1"/>
    </source>
</evidence>